<sequence length="34" mass="3578">MLVVEVALGIEETELEETGTVSADTTTALVEAKK</sequence>
<gene>
    <name evidence="1" type="ORF">UFOPK2295_00010</name>
</gene>
<accession>A0A6J6LAU8</accession>
<dbReference type="AlphaFoldDB" id="A0A6J6LAU8"/>
<protein>
    <submittedName>
        <fullName evidence="1">Unannotated protein</fullName>
    </submittedName>
</protein>
<evidence type="ECO:0000313" key="1">
    <source>
        <dbReference type="EMBL" id="CAB4658746.1"/>
    </source>
</evidence>
<proteinExistence type="predicted"/>
<name>A0A6J6LAU8_9ZZZZ</name>
<dbReference type="EMBL" id="CAEZWV010000001">
    <property type="protein sequence ID" value="CAB4658746.1"/>
    <property type="molecule type" value="Genomic_DNA"/>
</dbReference>
<organism evidence="1">
    <name type="scientific">freshwater metagenome</name>
    <dbReference type="NCBI Taxonomy" id="449393"/>
    <lineage>
        <taxon>unclassified sequences</taxon>
        <taxon>metagenomes</taxon>
        <taxon>ecological metagenomes</taxon>
    </lineage>
</organism>
<reference evidence="1" key="1">
    <citation type="submission" date="2020-05" db="EMBL/GenBank/DDBJ databases">
        <authorList>
            <person name="Chiriac C."/>
            <person name="Salcher M."/>
            <person name="Ghai R."/>
            <person name="Kavagutti S V."/>
        </authorList>
    </citation>
    <scope>NUCLEOTIDE SEQUENCE</scope>
</reference>